<keyword evidence="8" id="KW-1185">Reference proteome</keyword>
<dbReference type="InterPro" id="IPR003614">
    <property type="entry name" value="Knottins"/>
</dbReference>
<feature type="chain" id="PRO_5043699486" description="Knottins-like domain-containing protein" evidence="5">
    <location>
        <begin position="20"/>
        <end position="91"/>
    </location>
</feature>
<sequence>MDRSMRLAAFVLVVVLIMATEMGTTMVAEGKTEAKGNTGAKVNPRTCESQSSKFKGLCVMGSNCATTCKTEGFLGGHCRDFVRKCYCTKHC</sequence>
<keyword evidence="2" id="KW-0295">Fungicide</keyword>
<dbReference type="Pfam" id="PF00304">
    <property type="entry name" value="Gamma-thionin"/>
    <property type="match status" value="1"/>
</dbReference>
<evidence type="ECO:0000313" key="8">
    <source>
        <dbReference type="Proteomes" id="UP001457282"/>
    </source>
</evidence>
<evidence type="ECO:0000256" key="3">
    <source>
        <dbReference type="ARBA" id="ARBA00022729"/>
    </source>
</evidence>
<keyword evidence="4" id="KW-1015">Disulfide bond</keyword>
<evidence type="ECO:0000256" key="2">
    <source>
        <dbReference type="ARBA" id="ARBA00022577"/>
    </source>
</evidence>
<feature type="signal peptide" evidence="5">
    <location>
        <begin position="1"/>
        <end position="19"/>
    </location>
</feature>
<evidence type="ECO:0000256" key="5">
    <source>
        <dbReference type="SAM" id="SignalP"/>
    </source>
</evidence>
<dbReference type="SUPFAM" id="SSF57095">
    <property type="entry name" value="Scorpion toxin-like"/>
    <property type="match status" value="1"/>
</dbReference>
<dbReference type="GO" id="GO:0050832">
    <property type="term" value="P:defense response to fungus"/>
    <property type="evidence" value="ECO:0007669"/>
    <property type="project" value="UniProtKB-KW"/>
</dbReference>
<comment type="caution">
    <text evidence="7">The sequence shown here is derived from an EMBL/GenBank/DDBJ whole genome shotgun (WGS) entry which is preliminary data.</text>
</comment>
<evidence type="ECO:0000259" key="6">
    <source>
        <dbReference type="SMART" id="SM00505"/>
    </source>
</evidence>
<dbReference type="PANTHER" id="PTHR33147:SF129">
    <property type="entry name" value="DEFENSIN-LIKE PROTEIN 2-RELATED"/>
    <property type="match status" value="1"/>
</dbReference>
<keyword evidence="3 5" id="KW-0732">Signal</keyword>
<accession>A0AAW1YLT8</accession>
<dbReference type="PRINTS" id="PR00288">
    <property type="entry name" value="PUROTHIONIN"/>
</dbReference>
<dbReference type="AlphaFoldDB" id="A0AAW1YLT8"/>
<dbReference type="GO" id="GO:0009505">
    <property type="term" value="C:plant-type cell wall"/>
    <property type="evidence" value="ECO:0007669"/>
    <property type="project" value="TreeGrafter"/>
</dbReference>
<organism evidence="7 8">
    <name type="scientific">Rubus argutus</name>
    <name type="common">Southern blackberry</name>
    <dbReference type="NCBI Taxonomy" id="59490"/>
    <lineage>
        <taxon>Eukaryota</taxon>
        <taxon>Viridiplantae</taxon>
        <taxon>Streptophyta</taxon>
        <taxon>Embryophyta</taxon>
        <taxon>Tracheophyta</taxon>
        <taxon>Spermatophyta</taxon>
        <taxon>Magnoliopsida</taxon>
        <taxon>eudicotyledons</taxon>
        <taxon>Gunneridae</taxon>
        <taxon>Pentapetalae</taxon>
        <taxon>rosids</taxon>
        <taxon>fabids</taxon>
        <taxon>Rosales</taxon>
        <taxon>Rosaceae</taxon>
        <taxon>Rosoideae</taxon>
        <taxon>Rosoideae incertae sedis</taxon>
        <taxon>Rubus</taxon>
    </lineage>
</organism>
<proteinExistence type="predicted"/>
<dbReference type="PROSITE" id="PS00940">
    <property type="entry name" value="GAMMA_THIONIN"/>
    <property type="match status" value="1"/>
</dbReference>
<dbReference type="CDD" id="cd00107">
    <property type="entry name" value="Knot1"/>
    <property type="match status" value="1"/>
</dbReference>
<evidence type="ECO:0000256" key="4">
    <source>
        <dbReference type="ARBA" id="ARBA00023157"/>
    </source>
</evidence>
<dbReference type="InterPro" id="IPR036574">
    <property type="entry name" value="Scorpion_toxin-like_sf"/>
</dbReference>
<dbReference type="SMART" id="SM00505">
    <property type="entry name" value="Knot1"/>
    <property type="match status" value="1"/>
</dbReference>
<name>A0AAW1YLT8_RUBAR</name>
<dbReference type="Proteomes" id="UP001457282">
    <property type="component" value="Unassembled WGS sequence"/>
</dbReference>
<keyword evidence="1" id="KW-0929">Antimicrobial</keyword>
<dbReference type="InterPro" id="IPR008176">
    <property type="entry name" value="Defensin_plant"/>
</dbReference>
<evidence type="ECO:0000256" key="1">
    <source>
        <dbReference type="ARBA" id="ARBA00022529"/>
    </source>
</evidence>
<dbReference type="EMBL" id="JBEDUW010000001">
    <property type="protein sequence ID" value="KAK9949655.1"/>
    <property type="molecule type" value="Genomic_DNA"/>
</dbReference>
<dbReference type="Gene3D" id="3.30.30.10">
    <property type="entry name" value="Knottin, scorpion toxin-like"/>
    <property type="match status" value="1"/>
</dbReference>
<dbReference type="PANTHER" id="PTHR33147">
    <property type="entry name" value="DEFENSIN-LIKE PROTEIN 1"/>
    <property type="match status" value="1"/>
</dbReference>
<feature type="domain" description="Knottins-like" evidence="6">
    <location>
        <begin position="46"/>
        <end position="91"/>
    </location>
</feature>
<evidence type="ECO:0000313" key="7">
    <source>
        <dbReference type="EMBL" id="KAK9949655.1"/>
    </source>
</evidence>
<reference evidence="7 8" key="1">
    <citation type="journal article" date="2023" name="G3 (Bethesda)">
        <title>A chromosome-length genome assembly and annotation of blackberry (Rubus argutus, cv. 'Hillquist').</title>
        <authorList>
            <person name="Bruna T."/>
            <person name="Aryal R."/>
            <person name="Dudchenko O."/>
            <person name="Sargent D.J."/>
            <person name="Mead D."/>
            <person name="Buti M."/>
            <person name="Cavallini A."/>
            <person name="Hytonen T."/>
            <person name="Andres J."/>
            <person name="Pham M."/>
            <person name="Weisz D."/>
            <person name="Mascagni F."/>
            <person name="Usai G."/>
            <person name="Natali L."/>
            <person name="Bassil N."/>
            <person name="Fernandez G.E."/>
            <person name="Lomsadze A."/>
            <person name="Armour M."/>
            <person name="Olukolu B."/>
            <person name="Poorten T."/>
            <person name="Britton C."/>
            <person name="Davik J."/>
            <person name="Ashrafi H."/>
            <person name="Aiden E.L."/>
            <person name="Borodovsky M."/>
            <person name="Worthington M."/>
        </authorList>
    </citation>
    <scope>NUCLEOTIDE SEQUENCE [LARGE SCALE GENOMIC DNA]</scope>
    <source>
        <strain evidence="7">PI 553951</strain>
    </source>
</reference>
<dbReference type="GO" id="GO:0031640">
    <property type="term" value="P:killing of cells of another organism"/>
    <property type="evidence" value="ECO:0007669"/>
    <property type="project" value="UniProtKB-KW"/>
</dbReference>
<protein>
    <recommendedName>
        <fullName evidence="6">Knottins-like domain-containing protein</fullName>
    </recommendedName>
</protein>
<gene>
    <name evidence="7" type="ORF">M0R45_005172</name>
</gene>
<dbReference type="GO" id="GO:0005739">
    <property type="term" value="C:mitochondrion"/>
    <property type="evidence" value="ECO:0007669"/>
    <property type="project" value="TreeGrafter"/>
</dbReference>